<dbReference type="GO" id="GO:0031672">
    <property type="term" value="C:A band"/>
    <property type="evidence" value="ECO:0007669"/>
    <property type="project" value="UniProtKB-SubCell"/>
</dbReference>
<dbReference type="PANTHER" id="PTHR45080">
    <property type="entry name" value="CONTACTIN 5"/>
    <property type="match status" value="1"/>
</dbReference>
<dbReference type="InterPro" id="IPR036179">
    <property type="entry name" value="Ig-like_dom_sf"/>
</dbReference>
<comment type="similarity">
    <text evidence="2">Belongs to the protein kinase superfamily. CAMK Ser/Thr protein kinase family.</text>
</comment>
<dbReference type="SUPFAM" id="SSF48726">
    <property type="entry name" value="Immunoglobulin"/>
    <property type="match status" value="10"/>
</dbReference>
<evidence type="ECO:0000256" key="1">
    <source>
        <dbReference type="ARBA" id="ARBA00004161"/>
    </source>
</evidence>
<evidence type="ECO:0000256" key="2">
    <source>
        <dbReference type="ARBA" id="ARBA00006692"/>
    </source>
</evidence>
<feature type="domain" description="Ig-like" evidence="8">
    <location>
        <begin position="49"/>
        <end position="126"/>
    </location>
</feature>
<feature type="domain" description="Ig-like" evidence="8">
    <location>
        <begin position="261"/>
        <end position="349"/>
    </location>
</feature>
<dbReference type="Pfam" id="PF00041">
    <property type="entry name" value="fn3"/>
    <property type="match status" value="1"/>
</dbReference>
<dbReference type="FunFam" id="2.60.40.10:FF:000345">
    <property type="entry name" value="Muscle M-line assembly protein unc-89"/>
    <property type="match status" value="1"/>
</dbReference>
<keyword evidence="3" id="KW-0963">Cytoplasm</keyword>
<dbReference type="PRINTS" id="PR00014">
    <property type="entry name" value="FNTYPEIII"/>
</dbReference>
<keyword evidence="6" id="KW-1015">Disulfide bond</keyword>
<evidence type="ECO:0000259" key="9">
    <source>
        <dbReference type="PROSITE" id="PS50853"/>
    </source>
</evidence>
<dbReference type="PANTHER" id="PTHR45080:SF8">
    <property type="entry name" value="IG-LIKE DOMAIN-CONTAINING PROTEIN"/>
    <property type="match status" value="1"/>
</dbReference>
<dbReference type="FunFam" id="2.60.40.10:FF:000032">
    <property type="entry name" value="palladin isoform X1"/>
    <property type="match status" value="2"/>
</dbReference>
<evidence type="ECO:0000256" key="3">
    <source>
        <dbReference type="ARBA" id="ARBA00022490"/>
    </source>
</evidence>
<dbReference type="GO" id="GO:0045989">
    <property type="term" value="P:positive regulation of striated muscle contraction"/>
    <property type="evidence" value="ECO:0007669"/>
    <property type="project" value="UniProtKB-ARBA"/>
</dbReference>
<dbReference type="InterPro" id="IPR003599">
    <property type="entry name" value="Ig_sub"/>
</dbReference>
<feature type="domain" description="Ig-like" evidence="8">
    <location>
        <begin position="470"/>
        <end position="558"/>
    </location>
</feature>
<comment type="subcellular location">
    <subcellularLocation>
        <location evidence="1">Cytoplasm</location>
        <location evidence="1">Myofibril</location>
        <location evidence="1">Sarcomere</location>
        <location evidence="1">A band</location>
    </subcellularLocation>
</comment>
<proteinExistence type="inferred from homology"/>
<organism evidence="10 11">
    <name type="scientific">Dracunculus medinensis</name>
    <name type="common">Guinea worm</name>
    <dbReference type="NCBI Taxonomy" id="318479"/>
    <lineage>
        <taxon>Eukaryota</taxon>
        <taxon>Metazoa</taxon>
        <taxon>Ecdysozoa</taxon>
        <taxon>Nematoda</taxon>
        <taxon>Chromadorea</taxon>
        <taxon>Rhabditida</taxon>
        <taxon>Spirurina</taxon>
        <taxon>Dracunculoidea</taxon>
        <taxon>Dracunculidae</taxon>
        <taxon>Dracunculus</taxon>
    </lineage>
</organism>
<dbReference type="FunFam" id="2.60.40.10:FF:000425">
    <property type="entry name" value="Myosin light chain kinase"/>
    <property type="match status" value="1"/>
</dbReference>
<evidence type="ECO:0000313" key="11">
    <source>
        <dbReference type="WBParaSite" id="DME_0000983001-mRNA-1"/>
    </source>
</evidence>
<evidence type="ECO:0000259" key="8">
    <source>
        <dbReference type="PROSITE" id="PS50835"/>
    </source>
</evidence>
<keyword evidence="7" id="KW-0393">Immunoglobulin domain</keyword>
<feature type="domain" description="Fibronectin type-III" evidence="9">
    <location>
        <begin position="577"/>
        <end position="671"/>
    </location>
</feature>
<dbReference type="SUPFAM" id="SSF49265">
    <property type="entry name" value="Fibronectin type III"/>
    <property type="match status" value="1"/>
</dbReference>
<dbReference type="CDD" id="cd00096">
    <property type="entry name" value="Ig"/>
    <property type="match status" value="2"/>
</dbReference>
<dbReference type="FunFam" id="2.60.40.10:FF:000080">
    <property type="entry name" value="Myosin light chain kinase, smooth muscle"/>
    <property type="match status" value="1"/>
</dbReference>
<dbReference type="GO" id="GO:0030424">
    <property type="term" value="C:axon"/>
    <property type="evidence" value="ECO:0007669"/>
    <property type="project" value="TreeGrafter"/>
</dbReference>
<feature type="domain" description="Ig-like" evidence="8">
    <location>
        <begin position="696"/>
        <end position="769"/>
    </location>
</feature>
<evidence type="ECO:0000256" key="6">
    <source>
        <dbReference type="ARBA" id="ARBA00023157"/>
    </source>
</evidence>
<dbReference type="GO" id="GO:0005886">
    <property type="term" value="C:plasma membrane"/>
    <property type="evidence" value="ECO:0007669"/>
    <property type="project" value="TreeGrafter"/>
</dbReference>
<dbReference type="GO" id="GO:0007156">
    <property type="term" value="P:homophilic cell adhesion via plasma membrane adhesion molecules"/>
    <property type="evidence" value="ECO:0007669"/>
    <property type="project" value="TreeGrafter"/>
</dbReference>
<dbReference type="PROSITE" id="PS50835">
    <property type="entry name" value="IG_LIKE"/>
    <property type="match status" value="10"/>
</dbReference>
<keyword evidence="4" id="KW-0732">Signal</keyword>
<dbReference type="SMART" id="SM00409">
    <property type="entry name" value="IG"/>
    <property type="match status" value="8"/>
</dbReference>
<dbReference type="FunFam" id="2.60.40.10:FF:000107">
    <property type="entry name" value="Myosin, light chain kinase a"/>
    <property type="match status" value="2"/>
</dbReference>
<dbReference type="WBParaSite" id="DME_0000983001-mRNA-1">
    <property type="protein sequence ID" value="DME_0000983001-mRNA-1"/>
    <property type="gene ID" value="DME_0000983001"/>
</dbReference>
<dbReference type="GO" id="GO:0008046">
    <property type="term" value="F:axon guidance receptor activity"/>
    <property type="evidence" value="ECO:0007669"/>
    <property type="project" value="TreeGrafter"/>
</dbReference>
<dbReference type="GO" id="GO:0050808">
    <property type="term" value="P:synapse organization"/>
    <property type="evidence" value="ECO:0007669"/>
    <property type="project" value="TreeGrafter"/>
</dbReference>
<feature type="domain" description="Ig-like" evidence="8">
    <location>
        <begin position="364"/>
        <end position="456"/>
    </location>
</feature>
<feature type="domain" description="Ig-like" evidence="8">
    <location>
        <begin position="801"/>
        <end position="889"/>
    </location>
</feature>
<dbReference type="AlphaFoldDB" id="A0A0N4UPE7"/>
<feature type="domain" description="Ig-like" evidence="8">
    <location>
        <begin position="899"/>
        <end position="988"/>
    </location>
</feature>
<evidence type="ECO:0000256" key="5">
    <source>
        <dbReference type="ARBA" id="ARBA00022737"/>
    </source>
</evidence>
<dbReference type="InterPro" id="IPR003961">
    <property type="entry name" value="FN3_dom"/>
</dbReference>
<dbReference type="InterPro" id="IPR036116">
    <property type="entry name" value="FN3_sf"/>
</dbReference>
<dbReference type="SMART" id="SM00060">
    <property type="entry name" value="FN3"/>
    <property type="match status" value="1"/>
</dbReference>
<dbReference type="PROSITE" id="PS50853">
    <property type="entry name" value="FN3"/>
    <property type="match status" value="1"/>
</dbReference>
<dbReference type="SMART" id="SM00408">
    <property type="entry name" value="IGc2"/>
    <property type="match status" value="8"/>
</dbReference>
<protein>
    <submittedName>
        <fullName evidence="11">Muscle M-line assembly protein unc-89</fullName>
    </submittedName>
</protein>
<evidence type="ECO:0000256" key="7">
    <source>
        <dbReference type="ARBA" id="ARBA00023319"/>
    </source>
</evidence>
<keyword evidence="5" id="KW-0677">Repeat</keyword>
<dbReference type="GO" id="GO:0019899">
    <property type="term" value="F:enzyme binding"/>
    <property type="evidence" value="ECO:0007669"/>
    <property type="project" value="UniProtKB-ARBA"/>
</dbReference>
<sequence length="1065" mass="119272">LIITGVYAEDSGIYRCVARNNIGSAESECFISIREKKKIDLEDAGDKAPKFRMPLSDREIAENSELSLVCAVTGTPNPTVKWLKNDESENGVCTLIIRTTKLRDAGNYKCIAENRYGSVESICKVAVHPQDAIYIVPKFKEALSDFTTIAGSELVMECQVIGNPFPMITWHKDGTKILSENRMLQYVDRKVSFNIFAGICKLNIKNMDTKDGGEYSCEAVNSIGKDITRCRVQVTENMGSESRSASLARSKSSVIEVLLAPIIKRPLHDAIVIQGNRETLKVEVEAHPIPSVEWYLNGRLLNEKRTLRRFFDGRLAVMKIYEANEEHEGQYLCRIINKVGSAETRCTVIVRPPAGDDDHLSKMPKFLQKLQDTIVKNNEDHAILTCQIIGEPHPVVQWLFNGKAITDDTNIRIRSFDDNVCVLEVSRVTPKYCGIYTAVAHNIYGDAYSNAQLTISGQSHVAQSCTTFAPYFVVEPEKQLKIEEGADLEIAYNINSYPDPEVNWLKDGSVISNQRVSTKHDGINYKLLINSVNAQDAGRYEIQAKNSDGQIKGEILVEVSKGKKKKPAKVKVDVAKVPASVELLVKEVRVDNITLQWNEPKGDGGMKITEYKVEQRRPDERLWTIVNSVNGNEIVVRNLEPNTEYIFRVAAKTEVGWGEYSNSSIVKTNPLGKKPFFKNKWPDALSIEDLESFEICAEFDGDMEPTVKWYKNGIEIKESDNLKLIMDNQKKIAKLCVIKAISGLDDGVYSCYLQNDIGYASEKINVYISKKNEEGSSSKLFERNVTEKLDKLLKEIKTEVPEVLKHLVNEAVNIGQQFTLTCRITSQTNSQTTWFKNDERISSSGRFDLHSENGVHKLHCHNAQANDAATYKCFVTNTVGLAYSACEVSIFDLTSQTAPKFEKYLEEKTVIAGSNIELKCQVCGNPEPKIVWIKDGERITSSRRRKIAFKDHGICILTIGQCNSDDAGIYLCSAQNSLGVDSTQTILTVADVTGPDAHLVTADLKEKQYMKPKFTRAPATNVEVDQGASVKLISRAIGEPTPSVIWKKDGKEVKKNFKKFLHRYI</sequence>
<dbReference type="InterPro" id="IPR013098">
    <property type="entry name" value="Ig_I-set"/>
</dbReference>
<dbReference type="Gene3D" id="2.60.40.10">
    <property type="entry name" value="Immunoglobulins"/>
    <property type="match status" value="11"/>
</dbReference>
<dbReference type="InterPro" id="IPR007110">
    <property type="entry name" value="Ig-like_dom"/>
</dbReference>
<feature type="domain" description="Ig-like" evidence="8">
    <location>
        <begin position="1012"/>
        <end position="1065"/>
    </location>
</feature>
<feature type="domain" description="Ig-like" evidence="8">
    <location>
        <begin position="1"/>
        <end position="32"/>
    </location>
</feature>
<dbReference type="InterPro" id="IPR003598">
    <property type="entry name" value="Ig_sub2"/>
</dbReference>
<dbReference type="Pfam" id="PF07679">
    <property type="entry name" value="I-set"/>
    <property type="match status" value="9"/>
</dbReference>
<accession>A0A0N4UPE7</accession>
<dbReference type="Proteomes" id="UP000038040">
    <property type="component" value="Unplaced"/>
</dbReference>
<dbReference type="GO" id="GO:0043025">
    <property type="term" value="C:neuronal cell body"/>
    <property type="evidence" value="ECO:0007669"/>
    <property type="project" value="TreeGrafter"/>
</dbReference>
<dbReference type="GO" id="GO:0040017">
    <property type="term" value="P:positive regulation of locomotion"/>
    <property type="evidence" value="ECO:0007669"/>
    <property type="project" value="UniProtKB-ARBA"/>
</dbReference>
<evidence type="ECO:0000256" key="4">
    <source>
        <dbReference type="ARBA" id="ARBA00022729"/>
    </source>
</evidence>
<name>A0A0N4UPE7_DRAME</name>
<dbReference type="CDD" id="cd00063">
    <property type="entry name" value="FN3"/>
    <property type="match status" value="1"/>
</dbReference>
<dbReference type="InterPro" id="IPR050958">
    <property type="entry name" value="Cell_Adh-Cytoskel_Orgn"/>
</dbReference>
<reference evidence="11" key="1">
    <citation type="submission" date="2017-02" db="UniProtKB">
        <authorList>
            <consortium name="WormBaseParasite"/>
        </authorList>
    </citation>
    <scope>IDENTIFICATION</scope>
</reference>
<dbReference type="InterPro" id="IPR013783">
    <property type="entry name" value="Ig-like_fold"/>
</dbReference>
<evidence type="ECO:0000313" key="10">
    <source>
        <dbReference type="Proteomes" id="UP000038040"/>
    </source>
</evidence>
<dbReference type="GO" id="GO:0060298">
    <property type="term" value="P:positive regulation of sarcomere organization"/>
    <property type="evidence" value="ECO:0007669"/>
    <property type="project" value="UniProtKB-ARBA"/>
</dbReference>
<feature type="domain" description="Ig-like" evidence="8">
    <location>
        <begin position="137"/>
        <end position="228"/>
    </location>
</feature>